<feature type="domain" description="Chalcone/stilbene synthase C-terminal" evidence="5">
    <location>
        <begin position="256"/>
        <end position="386"/>
    </location>
</feature>
<dbReference type="SUPFAM" id="SSF53901">
    <property type="entry name" value="Thiolase-like"/>
    <property type="match status" value="2"/>
</dbReference>
<dbReference type="InterPro" id="IPR001099">
    <property type="entry name" value="Chalcone/stilbene_synt_N"/>
</dbReference>
<dbReference type="InterPro" id="IPR011141">
    <property type="entry name" value="Polyketide_synthase_type-III"/>
</dbReference>
<keyword evidence="7" id="KW-1185">Reference proteome</keyword>
<dbReference type="PANTHER" id="PTHR11877">
    <property type="entry name" value="HYDROXYMETHYLGLUTARYL-COA SYNTHASE"/>
    <property type="match status" value="1"/>
</dbReference>
<evidence type="ECO:0000259" key="5">
    <source>
        <dbReference type="Pfam" id="PF02797"/>
    </source>
</evidence>
<accession>A0AAN7UGM4</accession>
<dbReference type="Pfam" id="PF02797">
    <property type="entry name" value="Chal_sti_synt_C"/>
    <property type="match status" value="1"/>
</dbReference>
<dbReference type="EMBL" id="JAWHQM010000002">
    <property type="protein sequence ID" value="KAK5625709.1"/>
    <property type="molecule type" value="Genomic_DNA"/>
</dbReference>
<organism evidence="6 7">
    <name type="scientific">Xylaria bambusicola</name>
    <dbReference type="NCBI Taxonomy" id="326684"/>
    <lineage>
        <taxon>Eukaryota</taxon>
        <taxon>Fungi</taxon>
        <taxon>Dikarya</taxon>
        <taxon>Ascomycota</taxon>
        <taxon>Pezizomycotina</taxon>
        <taxon>Sordariomycetes</taxon>
        <taxon>Xylariomycetidae</taxon>
        <taxon>Xylariales</taxon>
        <taxon>Xylariaceae</taxon>
        <taxon>Xylaria</taxon>
    </lineage>
</organism>
<feature type="domain" description="Chalcone/stilbene synthase N-terminal" evidence="4">
    <location>
        <begin position="67"/>
        <end position="239"/>
    </location>
</feature>
<name>A0AAN7UGM4_9PEZI</name>
<dbReference type="PANTHER" id="PTHR11877:SF46">
    <property type="entry name" value="TYPE III POLYKETIDE SYNTHASE A"/>
    <property type="match status" value="1"/>
</dbReference>
<dbReference type="InterPro" id="IPR012328">
    <property type="entry name" value="Chalcone/stilbene_synt_C"/>
</dbReference>
<evidence type="ECO:0008006" key="8">
    <source>
        <dbReference type="Google" id="ProtNLM"/>
    </source>
</evidence>
<keyword evidence="2 3" id="KW-0808">Transferase</keyword>
<comment type="similarity">
    <text evidence="1 3">Belongs to the thiolase-like superfamily. Chalcone/stilbene synthases family.</text>
</comment>
<proteinExistence type="inferred from homology"/>
<dbReference type="Proteomes" id="UP001305414">
    <property type="component" value="Unassembled WGS sequence"/>
</dbReference>
<evidence type="ECO:0000256" key="1">
    <source>
        <dbReference type="ARBA" id="ARBA00005531"/>
    </source>
</evidence>
<protein>
    <recommendedName>
        <fullName evidence="8">Chalcone synthase B</fullName>
    </recommendedName>
</protein>
<dbReference type="AlphaFoldDB" id="A0AAN7UGM4"/>
<gene>
    <name evidence="6" type="ORF">RRF57_001425</name>
</gene>
<dbReference type="InterPro" id="IPR016039">
    <property type="entry name" value="Thiolase-like"/>
</dbReference>
<dbReference type="Gene3D" id="3.40.47.10">
    <property type="match status" value="2"/>
</dbReference>
<evidence type="ECO:0000313" key="6">
    <source>
        <dbReference type="EMBL" id="KAK5625709.1"/>
    </source>
</evidence>
<evidence type="ECO:0000256" key="2">
    <source>
        <dbReference type="ARBA" id="ARBA00022679"/>
    </source>
</evidence>
<evidence type="ECO:0000259" key="4">
    <source>
        <dbReference type="Pfam" id="PF00195"/>
    </source>
</evidence>
<keyword evidence="3" id="KW-0012">Acyltransferase</keyword>
<evidence type="ECO:0000313" key="7">
    <source>
        <dbReference type="Proteomes" id="UP001305414"/>
    </source>
</evidence>
<comment type="caution">
    <text evidence="6">The sequence shown here is derived from an EMBL/GenBank/DDBJ whole genome shotgun (WGS) entry which is preliminary data.</text>
</comment>
<dbReference type="GO" id="GO:0016747">
    <property type="term" value="F:acyltransferase activity, transferring groups other than amino-acyl groups"/>
    <property type="evidence" value="ECO:0007669"/>
    <property type="project" value="InterPro"/>
</dbReference>
<dbReference type="GO" id="GO:0030639">
    <property type="term" value="P:polyketide biosynthetic process"/>
    <property type="evidence" value="ECO:0007669"/>
    <property type="project" value="TreeGrafter"/>
</dbReference>
<dbReference type="Pfam" id="PF00195">
    <property type="entry name" value="Chal_sti_synt_N"/>
    <property type="match status" value="1"/>
</dbReference>
<reference evidence="6 7" key="1">
    <citation type="submission" date="2023-10" db="EMBL/GenBank/DDBJ databases">
        <title>Draft genome sequence of Xylaria bambusicola isolate GMP-LS, the root and basal stem rot pathogen of sugarcane in Indonesia.</title>
        <authorList>
            <person name="Selvaraj P."/>
            <person name="Muralishankar V."/>
            <person name="Muruganantham S."/>
            <person name="Sp S."/>
            <person name="Haryani S."/>
            <person name="Lau K.J.X."/>
            <person name="Naqvi N.I."/>
        </authorList>
    </citation>
    <scope>NUCLEOTIDE SEQUENCE [LARGE SCALE GENOMIC DNA]</scope>
    <source>
        <strain evidence="6">GMP-LS</strain>
    </source>
</reference>
<evidence type="ECO:0000256" key="3">
    <source>
        <dbReference type="RuleBase" id="RU003633"/>
    </source>
</evidence>
<dbReference type="PIRSF" id="PIRSF000451">
    <property type="entry name" value="PKS_III"/>
    <property type="match status" value="1"/>
</dbReference>
<sequence length="392" mass="42213">MEAERIDGPRQDLNGRLTITGLASEWPELLVSTQDLREYAENIYPEDSPWFVYHGPLVLIRLQKLLTVNAQTGVKTRAVLECWNDPMWRGPVPPTIEQVHEAFDKYAPPLTAEAARKALKESSIEASAITHMVSVTATNCKCPGYDHLVAKELGISEDAERSLIAGSGCAGGLAALRVANSMACASSLRGRPARILVIACELSSINLRAELEAANTSGKLRIGAALFSDGAAAVILCNDIALTEKMPRLFTIADWCQNVSPQTYEEVSVTTVSQGFLVYLSRNLPKHAAAAVHRPLQRLFGHQDLPSPTKCDWALHAGGAAIIQGVAKSVGIPDHQLRATNAVYSTRGNTASVTVLAVLDKLRTMGPGTDDVVVCSFGPGLTVEMARLKRHC</sequence>